<dbReference type="SUPFAM" id="SSF53474">
    <property type="entry name" value="alpha/beta-Hydrolases"/>
    <property type="match status" value="1"/>
</dbReference>
<keyword evidence="4" id="KW-1185">Reference proteome</keyword>
<dbReference type="Proteomes" id="UP000623687">
    <property type="component" value="Unassembled WGS sequence"/>
</dbReference>
<feature type="domain" description="BD-FAE-like" evidence="2">
    <location>
        <begin position="52"/>
        <end position="161"/>
    </location>
</feature>
<dbReference type="GO" id="GO:0016787">
    <property type="term" value="F:hydrolase activity"/>
    <property type="evidence" value="ECO:0007669"/>
    <property type="project" value="UniProtKB-KW"/>
</dbReference>
<organism evidence="3 4">
    <name type="scientific">Pleurotus ostreatus</name>
    <name type="common">Oyster mushroom</name>
    <name type="synonym">White-rot fungus</name>
    <dbReference type="NCBI Taxonomy" id="5322"/>
    <lineage>
        <taxon>Eukaryota</taxon>
        <taxon>Fungi</taxon>
        <taxon>Dikarya</taxon>
        <taxon>Basidiomycota</taxon>
        <taxon>Agaricomycotina</taxon>
        <taxon>Agaricomycetes</taxon>
        <taxon>Agaricomycetidae</taxon>
        <taxon>Agaricales</taxon>
        <taxon>Pleurotineae</taxon>
        <taxon>Pleurotaceae</taxon>
        <taxon>Pleurotus</taxon>
    </lineage>
</organism>
<comment type="caution">
    <text evidence="3">The sequence shown here is derived from an EMBL/GenBank/DDBJ whole genome shotgun (WGS) entry which is preliminary data.</text>
</comment>
<dbReference type="Pfam" id="PF20434">
    <property type="entry name" value="BD-FAE"/>
    <property type="match status" value="1"/>
</dbReference>
<dbReference type="GeneID" id="59379629"/>
<dbReference type="InterPro" id="IPR049492">
    <property type="entry name" value="BD-FAE-like_dom"/>
</dbReference>
<dbReference type="OrthoDB" id="433474at2759"/>
<dbReference type="InterPro" id="IPR050300">
    <property type="entry name" value="GDXG_lipolytic_enzyme"/>
</dbReference>
<evidence type="ECO:0000259" key="2">
    <source>
        <dbReference type="Pfam" id="PF20434"/>
    </source>
</evidence>
<dbReference type="PANTHER" id="PTHR48081">
    <property type="entry name" value="AB HYDROLASE SUPERFAMILY PROTEIN C4A8.06C"/>
    <property type="match status" value="1"/>
</dbReference>
<name>A0A8H6ZQD5_PLEOS</name>
<evidence type="ECO:0000313" key="4">
    <source>
        <dbReference type="Proteomes" id="UP000623687"/>
    </source>
</evidence>
<dbReference type="RefSeq" id="XP_036628698.1">
    <property type="nucleotide sequence ID" value="XM_036779309.1"/>
</dbReference>
<accession>A0A8H6ZQD5</accession>
<protein>
    <recommendedName>
        <fullName evidence="2">BD-FAE-like domain-containing protein</fullName>
    </recommendedName>
</protein>
<sequence>MEAIAKLEDREIEKVLFPTLGAFLPLLAQNKDAIASVPVKTFTYGGTPRHQLDVYYPPNPTSGASPVLFFIYGGGFTSGERTLPGPASLAYANLGAYFARKGFIVVVPDYRLVPHVKFPGPAEDIRDAVTWVVDDLNKSSGAGLPQAETNSIFIAGHSAGAAHTCTTVFYPGLAPAELKQHIKGLVLMSGAYHNFPAGTKGDFEDLKDVYWSGEEHMKKNEPLQLLQGVPESEVAKIPSILLVEGEREPEWLQIVGEDFYKEASKRGVHAEKLIAKGHNHISLSMALSSGQGEEWADTAAEWMLARLSS</sequence>
<dbReference type="EMBL" id="JACETU010000007">
    <property type="protein sequence ID" value="KAF7424504.1"/>
    <property type="molecule type" value="Genomic_DNA"/>
</dbReference>
<dbReference type="AlphaFoldDB" id="A0A8H6ZQD5"/>
<dbReference type="InterPro" id="IPR029058">
    <property type="entry name" value="AB_hydrolase_fold"/>
</dbReference>
<proteinExistence type="predicted"/>
<keyword evidence="1" id="KW-0378">Hydrolase</keyword>
<evidence type="ECO:0000313" key="3">
    <source>
        <dbReference type="EMBL" id="KAF7424504.1"/>
    </source>
</evidence>
<gene>
    <name evidence="3" type="ORF">PC9H_009811</name>
</gene>
<evidence type="ECO:0000256" key="1">
    <source>
        <dbReference type="ARBA" id="ARBA00022801"/>
    </source>
</evidence>
<dbReference type="PANTHER" id="PTHR48081:SF33">
    <property type="entry name" value="KYNURENINE FORMAMIDASE"/>
    <property type="match status" value="1"/>
</dbReference>
<dbReference type="VEuPathDB" id="FungiDB:PC9H_009811"/>
<dbReference type="Gene3D" id="3.40.50.1820">
    <property type="entry name" value="alpha/beta hydrolase"/>
    <property type="match status" value="1"/>
</dbReference>
<reference evidence="3" key="1">
    <citation type="submission" date="2019-07" db="EMBL/GenBank/DDBJ databases">
        <authorList>
            <person name="Palmer J.M."/>
        </authorList>
    </citation>
    <scope>NUCLEOTIDE SEQUENCE</scope>
    <source>
        <strain evidence="3">PC9</strain>
    </source>
</reference>